<dbReference type="OrthoDB" id="1120250at2"/>
<dbReference type="AlphaFoldDB" id="A0A4R2EAY5"/>
<proteinExistence type="predicted"/>
<feature type="transmembrane region" description="Helical" evidence="1">
    <location>
        <begin position="9"/>
        <end position="29"/>
    </location>
</feature>
<dbReference type="EMBL" id="SLWB01000016">
    <property type="protein sequence ID" value="TCN63094.1"/>
    <property type="molecule type" value="Genomic_DNA"/>
</dbReference>
<name>A0A4R2EAY5_9BACT</name>
<keyword evidence="1" id="KW-0472">Membrane</keyword>
<feature type="transmembrane region" description="Helical" evidence="1">
    <location>
        <begin position="78"/>
        <end position="96"/>
    </location>
</feature>
<protein>
    <submittedName>
        <fullName evidence="2">Uncharacterized protein</fullName>
    </submittedName>
</protein>
<evidence type="ECO:0000313" key="3">
    <source>
        <dbReference type="Proteomes" id="UP000294830"/>
    </source>
</evidence>
<feature type="transmembrane region" description="Helical" evidence="1">
    <location>
        <begin position="128"/>
        <end position="146"/>
    </location>
</feature>
<feature type="transmembrane region" description="Helical" evidence="1">
    <location>
        <begin position="49"/>
        <end position="71"/>
    </location>
</feature>
<comment type="caution">
    <text evidence="2">The sequence shown here is derived from an EMBL/GenBank/DDBJ whole genome shotgun (WGS) entry which is preliminary data.</text>
</comment>
<gene>
    <name evidence="2" type="ORF">CLV25_11672</name>
</gene>
<accession>A0A4R2EAY5</accession>
<dbReference type="RefSeq" id="WP_131840259.1">
    <property type="nucleotide sequence ID" value="NZ_SLWB01000016.1"/>
</dbReference>
<evidence type="ECO:0000256" key="1">
    <source>
        <dbReference type="SAM" id="Phobius"/>
    </source>
</evidence>
<evidence type="ECO:0000313" key="2">
    <source>
        <dbReference type="EMBL" id="TCN63094.1"/>
    </source>
</evidence>
<dbReference type="Proteomes" id="UP000294830">
    <property type="component" value="Unassembled WGS sequence"/>
</dbReference>
<sequence length="152" mass="16733">MTITKFTKAFLYIAYVLAIVFTVMFFMGLDGTSDRSAQNIAAAGPYLSFAYVLAFLALGLVLVFSVINVIIDPSNLKMALVGIGGLVVIAVISYMLSSDAPLNFTSKEVADIYNKDTTTLKWTDTGLYLTYTLFGISIIGMLFTELRDFFKR</sequence>
<keyword evidence="1" id="KW-0812">Transmembrane</keyword>
<reference evidence="2 3" key="1">
    <citation type="submission" date="2019-03" db="EMBL/GenBank/DDBJ databases">
        <title>Genomic Encyclopedia of Archaeal and Bacterial Type Strains, Phase II (KMG-II): from individual species to whole genera.</title>
        <authorList>
            <person name="Goeker M."/>
        </authorList>
    </citation>
    <scope>NUCLEOTIDE SEQUENCE [LARGE SCALE GENOMIC DNA]</scope>
    <source>
        <strain evidence="2 3">RL-C</strain>
    </source>
</reference>
<organism evidence="2 3">
    <name type="scientific">Acetobacteroides hydrogenigenes</name>
    <dbReference type="NCBI Taxonomy" id="979970"/>
    <lineage>
        <taxon>Bacteria</taxon>
        <taxon>Pseudomonadati</taxon>
        <taxon>Bacteroidota</taxon>
        <taxon>Bacteroidia</taxon>
        <taxon>Bacteroidales</taxon>
        <taxon>Rikenellaceae</taxon>
        <taxon>Acetobacteroides</taxon>
    </lineage>
</organism>
<keyword evidence="1" id="KW-1133">Transmembrane helix</keyword>
<keyword evidence="3" id="KW-1185">Reference proteome</keyword>